<feature type="transmembrane region" description="Helical" evidence="8">
    <location>
        <begin position="304"/>
        <end position="326"/>
    </location>
</feature>
<evidence type="ECO:0000256" key="8">
    <source>
        <dbReference type="SAM" id="Phobius"/>
    </source>
</evidence>
<evidence type="ECO:0000256" key="4">
    <source>
        <dbReference type="ARBA" id="ARBA00022692"/>
    </source>
</evidence>
<feature type="region of interest" description="Disordered" evidence="7">
    <location>
        <begin position="545"/>
        <end position="572"/>
    </location>
</feature>
<dbReference type="PANTHER" id="PTHR43829:SF9">
    <property type="entry name" value="AQUAPORIN-9"/>
    <property type="match status" value="1"/>
</dbReference>
<feature type="transmembrane region" description="Helical" evidence="8">
    <location>
        <begin position="390"/>
        <end position="407"/>
    </location>
</feature>
<feature type="region of interest" description="Disordered" evidence="7">
    <location>
        <begin position="1"/>
        <end position="66"/>
    </location>
</feature>
<comment type="similarity">
    <text evidence="2">Belongs to the MIP/aquaporin (TC 1.A.8) family.</text>
</comment>
<feature type="compositionally biased region" description="Polar residues" evidence="7">
    <location>
        <begin position="556"/>
        <end position="572"/>
    </location>
</feature>
<dbReference type="PANTHER" id="PTHR43829">
    <property type="entry name" value="AQUAPORIN OR AQUAGLYCEROPORIN RELATED"/>
    <property type="match status" value="1"/>
</dbReference>
<feature type="transmembrane region" description="Helical" evidence="8">
    <location>
        <begin position="196"/>
        <end position="214"/>
    </location>
</feature>
<evidence type="ECO:0000313" key="9">
    <source>
        <dbReference type="EMBL" id="QGN17982.1"/>
    </source>
</evidence>
<accession>A0ABX6F1T1</accession>
<dbReference type="Gene3D" id="1.20.1080.10">
    <property type="entry name" value="Glycerol uptake facilitator protein"/>
    <property type="match status" value="1"/>
</dbReference>
<dbReference type="Pfam" id="PF00230">
    <property type="entry name" value="MIP"/>
    <property type="match status" value="1"/>
</dbReference>
<dbReference type="NCBIfam" id="TIGR00861">
    <property type="entry name" value="MIP"/>
    <property type="match status" value="1"/>
</dbReference>
<feature type="transmembrane region" description="Helical" evidence="8">
    <location>
        <begin position="261"/>
        <end position="283"/>
    </location>
</feature>
<proteinExistence type="inferred from homology"/>
<gene>
    <name evidence="9" type="primary">FPS1</name>
    <name evidence="9" type="ORF">FIM1_5191</name>
</gene>
<dbReference type="SUPFAM" id="SSF81338">
    <property type="entry name" value="Aquaporin-like"/>
    <property type="match status" value="1"/>
</dbReference>
<evidence type="ECO:0000256" key="6">
    <source>
        <dbReference type="ARBA" id="ARBA00023136"/>
    </source>
</evidence>
<evidence type="ECO:0000256" key="2">
    <source>
        <dbReference type="ARBA" id="ARBA00006175"/>
    </source>
</evidence>
<keyword evidence="3" id="KW-0813">Transport</keyword>
<dbReference type="InterPro" id="IPR050363">
    <property type="entry name" value="MIP/Aquaporin"/>
</dbReference>
<feature type="compositionally biased region" description="Polar residues" evidence="7">
    <location>
        <begin position="40"/>
        <end position="51"/>
    </location>
</feature>
<dbReference type="PRINTS" id="PR00783">
    <property type="entry name" value="MINTRINSICP"/>
</dbReference>
<feature type="compositionally biased region" description="Polar residues" evidence="7">
    <location>
        <begin position="121"/>
        <end position="138"/>
    </location>
</feature>
<keyword evidence="5 8" id="KW-1133">Transmembrane helix</keyword>
<dbReference type="InterPro" id="IPR023271">
    <property type="entry name" value="Aquaporin-like"/>
</dbReference>
<dbReference type="InterPro" id="IPR022357">
    <property type="entry name" value="MIP_CS"/>
</dbReference>
<feature type="region of interest" description="Disordered" evidence="7">
    <location>
        <begin position="120"/>
        <end position="151"/>
    </location>
</feature>
<keyword evidence="10" id="KW-1185">Reference proteome</keyword>
<feature type="compositionally biased region" description="Low complexity" evidence="7">
    <location>
        <begin position="141"/>
        <end position="151"/>
    </location>
</feature>
<comment type="subcellular location">
    <subcellularLocation>
        <location evidence="1">Membrane</location>
        <topology evidence="1">Multi-pass membrane protein</topology>
    </subcellularLocation>
</comment>
<dbReference type="Proteomes" id="UP000422736">
    <property type="component" value="Chromosome 8"/>
</dbReference>
<keyword evidence="6 8" id="KW-0472">Membrane</keyword>
<evidence type="ECO:0000256" key="1">
    <source>
        <dbReference type="ARBA" id="ARBA00004141"/>
    </source>
</evidence>
<keyword evidence="4 8" id="KW-0812">Transmembrane</keyword>
<dbReference type="EMBL" id="CP015060">
    <property type="protein sequence ID" value="QGN17982.1"/>
    <property type="molecule type" value="Genomic_DNA"/>
</dbReference>
<evidence type="ECO:0000256" key="3">
    <source>
        <dbReference type="ARBA" id="ARBA00022448"/>
    </source>
</evidence>
<dbReference type="InterPro" id="IPR000425">
    <property type="entry name" value="MIP"/>
</dbReference>
<dbReference type="PROSITE" id="PS00221">
    <property type="entry name" value="MIP"/>
    <property type="match status" value="1"/>
</dbReference>
<feature type="transmembrane region" description="Helical" evidence="8">
    <location>
        <begin position="361"/>
        <end position="378"/>
    </location>
</feature>
<reference evidence="9 10" key="1">
    <citation type="submission" date="2016-03" db="EMBL/GenBank/DDBJ databases">
        <title>How can Kluyveromyces marxianus grow so fast - potential evolutionary course in Saccharomyces Complex revealed by comparative genomics.</title>
        <authorList>
            <person name="Mo W."/>
            <person name="Lu W."/>
            <person name="Yang X."/>
            <person name="Qi J."/>
            <person name="Lv H."/>
        </authorList>
    </citation>
    <scope>NUCLEOTIDE SEQUENCE [LARGE SCALE GENOMIC DNA]</scope>
    <source>
        <strain evidence="9 10">FIM1</strain>
    </source>
</reference>
<evidence type="ECO:0000256" key="5">
    <source>
        <dbReference type="ARBA" id="ARBA00022989"/>
    </source>
</evidence>
<protein>
    <submittedName>
        <fullName evidence="9">Glycerol uptake/efflux facilitator protein</fullName>
    </submittedName>
</protein>
<feature type="transmembrane region" description="Helical" evidence="8">
    <location>
        <begin position="442"/>
        <end position="461"/>
    </location>
</feature>
<feature type="compositionally biased region" description="Polar residues" evidence="7">
    <location>
        <begin position="1"/>
        <end position="26"/>
    </location>
</feature>
<name>A0ABX6F1T1_KLUMA</name>
<evidence type="ECO:0000313" key="10">
    <source>
        <dbReference type="Proteomes" id="UP000422736"/>
    </source>
</evidence>
<organism evidence="9 10">
    <name type="scientific">Kluyveromyces marxianus</name>
    <name type="common">Yeast</name>
    <name type="synonym">Candida kefyr</name>
    <dbReference type="NCBI Taxonomy" id="4911"/>
    <lineage>
        <taxon>Eukaryota</taxon>
        <taxon>Fungi</taxon>
        <taxon>Dikarya</taxon>
        <taxon>Ascomycota</taxon>
        <taxon>Saccharomycotina</taxon>
        <taxon>Saccharomycetes</taxon>
        <taxon>Saccharomycetales</taxon>
        <taxon>Saccharomycetaceae</taxon>
        <taxon>Kluyveromyces</taxon>
    </lineage>
</organism>
<dbReference type="CDD" id="cd00333">
    <property type="entry name" value="MIP"/>
    <property type="match status" value="1"/>
</dbReference>
<sequence>MSENTQYDNTRDSGGQSPVNNNNAWQESGFAHTRPRRYTTRSSVSERQSGLSGLEEEDSDIDDQTTVPVTAYVQQYLDEGSYFPVQEVVPNTSLNMNMYRRKRGNTVTSNVIASRPMEANYTGSVSSPDPALQNQNNEGGVPANDPNDPNNVNNAITMMVKPKTLYQNPQTPTVLPSTYYPINKWSSFKYQHMKEFFGEFLGTMIMMMFGTAVVCQSKLSEQDKINQFNQILAMNHKSNDDISMLQYIATPNVAGNFVSIAFGWAGAVVMGYFAAGGSAISGAHLNPAITVSNFIYRGFPFRKLGFYFMGQYVGSYLGSLLMIWYYHKVIAHVYPNWPQEESVVAMFSVVPLDYLSTPRQIIAEFVIGAMLQCGIFSLTDPYTCLSTDLFPVMLFILIFSLNASGAYQTGAVLNPARDMGPRLALWTIGMDKDVIFNSHHHFFWVPMVVPFLGSFAGGLVYDFCIYQGHESPLNLPLSAYTDWFRRQWDTIKLKTSSGLKGTDLETIDSGHTLSHIESHRSQLSENKQVHFKSVLRNSKLRNPSTGVPTIFESEETTYSRPNFEQKTSNGSI</sequence>
<feature type="compositionally biased region" description="Acidic residues" evidence="7">
    <location>
        <begin position="54"/>
        <end position="63"/>
    </location>
</feature>
<evidence type="ECO:0000256" key="7">
    <source>
        <dbReference type="SAM" id="MobiDB-lite"/>
    </source>
</evidence>